<dbReference type="Pfam" id="PF01062">
    <property type="entry name" value="Bestrophin"/>
    <property type="match status" value="1"/>
</dbReference>
<comment type="subcellular location">
    <subcellularLocation>
        <location evidence="6">Cell membrane</location>
        <topology evidence="6">Multi-pass membrane protein</topology>
    </subcellularLocation>
    <subcellularLocation>
        <location evidence="1">Membrane</location>
    </subcellularLocation>
</comment>
<evidence type="ECO:0000256" key="3">
    <source>
        <dbReference type="ARBA" id="ARBA00022989"/>
    </source>
</evidence>
<sequence>MTVSYILDSSTSTVGSFLRILFRWRGSVWKSVLVEVIVWIVLYYIVFSIYRFSLDTIQQKMFESIGRHIDIRLHLLPLTFMLGFFVTIVVDRWKNIFQNIGFIDSAAFYINTYIRGDETEINNQRRTLLRYLCLTQVLVLRDISVPVRKRFPNLDSLVDSGLLKKNERELLENIPSVGFNNYWIPINWIFVICYRLRLCGNIVADMLMNAILNEVKVFKEKLQILCNYDWVPVPLAYPQVVFLAVRIYFLLCLVSRQYRINEHEKKQNEEYLQIDRIIPLMTILELFFIMGWVKVAEALLNPLGEDDDDFECNFIIDRNIAMAMTMAEMCYDKTPEQIISEDSCDDLFNPKTELTPLYAESIATQPQHPLVGSATLCNLPEEHLPVRMVERQQELKRGSNVDDSLSNTNSTELSTEKGLNLRRFSNISMKKLRNMRQSISIPIQPRFCGGKLSKISEKQIEQIKNGWPAENLKNSLHTLEKLDETLERQNDITKLPARKLSAPVLLTTTSSLPTPTSPEKQKPTRPFHLPLAPVNEDENLESEENPCNNKCQTRRGRINLNYKFFC</sequence>
<evidence type="ECO:0000256" key="4">
    <source>
        <dbReference type="ARBA" id="ARBA00023136"/>
    </source>
</evidence>
<dbReference type="AlphaFoldDB" id="A0A914NJW4"/>
<proteinExistence type="inferred from homology"/>
<name>A0A914NJW4_MELIC</name>
<keyword evidence="2 6" id="KW-0812">Transmembrane</keyword>
<keyword evidence="6" id="KW-0868">Chloride</keyword>
<keyword evidence="6" id="KW-0869">Chloride channel</keyword>
<feature type="region of interest" description="Disordered" evidence="7">
    <location>
        <begin position="395"/>
        <end position="416"/>
    </location>
</feature>
<evidence type="ECO:0000256" key="6">
    <source>
        <dbReference type="RuleBase" id="RU363126"/>
    </source>
</evidence>
<dbReference type="Proteomes" id="UP000887563">
    <property type="component" value="Unplaced"/>
</dbReference>
<keyword evidence="6" id="KW-0407">Ion channel</keyword>
<dbReference type="InterPro" id="IPR000615">
    <property type="entry name" value="Bestrophin"/>
</dbReference>
<comment type="function">
    <text evidence="6">Forms chloride channels.</text>
</comment>
<dbReference type="WBParaSite" id="Minc3s07149g40783">
    <property type="protein sequence ID" value="Minc3s07149g40783"/>
    <property type="gene ID" value="Minc3s07149g40783"/>
</dbReference>
<evidence type="ECO:0000313" key="9">
    <source>
        <dbReference type="WBParaSite" id="Minc3s07149g40783"/>
    </source>
</evidence>
<evidence type="ECO:0000256" key="5">
    <source>
        <dbReference type="ARBA" id="ARBA00034769"/>
    </source>
</evidence>
<accession>A0A914NJW4</accession>
<keyword evidence="3 6" id="KW-1133">Transmembrane helix</keyword>
<dbReference type="GO" id="GO:0005886">
    <property type="term" value="C:plasma membrane"/>
    <property type="evidence" value="ECO:0007669"/>
    <property type="project" value="UniProtKB-SubCell"/>
</dbReference>
<dbReference type="PANTHER" id="PTHR10736">
    <property type="entry name" value="BESTROPHIN"/>
    <property type="match status" value="1"/>
</dbReference>
<dbReference type="PANTHER" id="PTHR10736:SF0">
    <property type="entry name" value="BESTROPHIN HOMOLOG"/>
    <property type="match status" value="1"/>
</dbReference>
<evidence type="ECO:0000313" key="8">
    <source>
        <dbReference type="Proteomes" id="UP000887563"/>
    </source>
</evidence>
<keyword evidence="8" id="KW-1185">Reference proteome</keyword>
<evidence type="ECO:0000256" key="2">
    <source>
        <dbReference type="ARBA" id="ARBA00022692"/>
    </source>
</evidence>
<dbReference type="InterPro" id="IPR021134">
    <property type="entry name" value="Bestrophin-like"/>
</dbReference>
<protein>
    <recommendedName>
        <fullName evidence="6">Bestrophin homolog</fullName>
    </recommendedName>
</protein>
<keyword evidence="4 6" id="KW-0472">Membrane</keyword>
<keyword evidence="6" id="KW-0813">Transport</keyword>
<reference evidence="9" key="1">
    <citation type="submission" date="2022-11" db="UniProtKB">
        <authorList>
            <consortium name="WormBaseParasite"/>
        </authorList>
    </citation>
    <scope>IDENTIFICATION</scope>
</reference>
<organism evidence="8 9">
    <name type="scientific">Meloidogyne incognita</name>
    <name type="common">Southern root-knot nematode worm</name>
    <name type="synonym">Oxyuris incognita</name>
    <dbReference type="NCBI Taxonomy" id="6306"/>
    <lineage>
        <taxon>Eukaryota</taxon>
        <taxon>Metazoa</taxon>
        <taxon>Ecdysozoa</taxon>
        <taxon>Nematoda</taxon>
        <taxon>Chromadorea</taxon>
        <taxon>Rhabditida</taxon>
        <taxon>Tylenchina</taxon>
        <taxon>Tylenchomorpha</taxon>
        <taxon>Tylenchoidea</taxon>
        <taxon>Meloidogynidae</taxon>
        <taxon>Meloidogyninae</taxon>
        <taxon>Meloidogyne</taxon>
        <taxon>Meloidogyne incognita group</taxon>
    </lineage>
</organism>
<dbReference type="GO" id="GO:0034707">
    <property type="term" value="C:chloride channel complex"/>
    <property type="evidence" value="ECO:0007669"/>
    <property type="project" value="UniProtKB-KW"/>
</dbReference>
<feature type="transmembrane region" description="Helical" evidence="6">
    <location>
        <begin position="28"/>
        <end position="50"/>
    </location>
</feature>
<feature type="compositionally biased region" description="Low complexity" evidence="7">
    <location>
        <begin position="404"/>
        <end position="413"/>
    </location>
</feature>
<evidence type="ECO:0000256" key="7">
    <source>
        <dbReference type="SAM" id="MobiDB-lite"/>
    </source>
</evidence>
<dbReference type="GO" id="GO:0005254">
    <property type="term" value="F:chloride channel activity"/>
    <property type="evidence" value="ECO:0007669"/>
    <property type="project" value="UniProtKB-KW"/>
</dbReference>
<comment type="similarity">
    <text evidence="5 6">Belongs to the anion channel-forming bestrophin (TC 1.A.46) family. Calcium-sensitive chloride channel subfamily.</text>
</comment>
<keyword evidence="6" id="KW-1003">Cell membrane</keyword>
<feature type="transmembrane region" description="Helical" evidence="6">
    <location>
        <begin position="71"/>
        <end position="90"/>
    </location>
</feature>
<evidence type="ECO:0000256" key="1">
    <source>
        <dbReference type="ARBA" id="ARBA00004370"/>
    </source>
</evidence>
<keyword evidence="6" id="KW-0406">Ion transport</keyword>